<reference evidence="3 4" key="1">
    <citation type="submission" date="2015-09" db="EMBL/GenBank/DDBJ databases">
        <authorList>
            <consortium name="Pathogen Informatics"/>
        </authorList>
    </citation>
    <scope>NUCLEOTIDE SEQUENCE [LARGE SCALE GENOMIC DNA]</scope>
    <source>
        <strain evidence="3 4">2789STDY5834911</strain>
    </source>
</reference>
<dbReference type="AlphaFoldDB" id="A0A174MJV3"/>
<evidence type="ECO:0000256" key="1">
    <source>
        <dbReference type="SAM" id="Phobius"/>
    </source>
</evidence>
<proteinExistence type="predicted"/>
<keyword evidence="1" id="KW-0472">Membrane</keyword>
<evidence type="ECO:0000313" key="4">
    <source>
        <dbReference type="Proteomes" id="UP000095712"/>
    </source>
</evidence>
<gene>
    <name evidence="3" type="ORF">ERS852523_01346</name>
</gene>
<feature type="transmembrane region" description="Helical" evidence="1">
    <location>
        <begin position="12"/>
        <end position="32"/>
    </location>
</feature>
<dbReference type="PROSITE" id="PS51257">
    <property type="entry name" value="PROKAR_LIPOPROTEIN"/>
    <property type="match status" value="1"/>
</dbReference>
<dbReference type="OrthoDB" id="2066427at2"/>
<sequence>MKESFLNRYFVVLYFISTVLSSCIAYVLFSVFEFQNPLLKTILLAIVCIVLSIKRYKAKEYDEIAAQNKKDNDFDSSDEFLSNFKKTDRLHPVISLCVYYGEREWDGSLSLKDMLKNPEELEAMIADYKMNLIQVRSSESLKFCNSDVDTVFDVSRAIYARDYKEINMKYKDQAITTELGLAIGAITESQQLIDHALELEQKGGRINMCNALEELRQEGIRVVIQTCKDFNVSRDAVVKKLMKDFVLSEEEASDYVSIYW</sequence>
<evidence type="ECO:0000313" key="3">
    <source>
        <dbReference type="EMBL" id="CUP35411.1"/>
    </source>
</evidence>
<dbReference type="InterPro" id="IPR006842">
    <property type="entry name" value="Transposase_31"/>
</dbReference>
<accession>A0A174MJV3</accession>
<name>A0A174MJV3_9FIRM</name>
<dbReference type="Proteomes" id="UP000095712">
    <property type="component" value="Unassembled WGS sequence"/>
</dbReference>
<dbReference type="Pfam" id="PF04754">
    <property type="entry name" value="Transposase_31"/>
    <property type="match status" value="1"/>
</dbReference>
<feature type="domain" description="Transposase (putative) YhgA-like" evidence="2">
    <location>
        <begin position="85"/>
        <end position="167"/>
    </location>
</feature>
<dbReference type="RefSeq" id="WP_082419149.1">
    <property type="nucleotide sequence ID" value="NZ_CZAW01000011.1"/>
</dbReference>
<keyword evidence="1" id="KW-0812">Transmembrane</keyword>
<dbReference type="EMBL" id="CZAW01000011">
    <property type="protein sequence ID" value="CUP35411.1"/>
    <property type="molecule type" value="Genomic_DNA"/>
</dbReference>
<evidence type="ECO:0000259" key="2">
    <source>
        <dbReference type="Pfam" id="PF04754"/>
    </source>
</evidence>
<organism evidence="3 4">
    <name type="scientific">Blautia wexlerae</name>
    <dbReference type="NCBI Taxonomy" id="418240"/>
    <lineage>
        <taxon>Bacteria</taxon>
        <taxon>Bacillati</taxon>
        <taxon>Bacillota</taxon>
        <taxon>Clostridia</taxon>
        <taxon>Lachnospirales</taxon>
        <taxon>Lachnospiraceae</taxon>
        <taxon>Blautia</taxon>
    </lineage>
</organism>
<keyword evidence="1" id="KW-1133">Transmembrane helix</keyword>
<protein>
    <recommendedName>
        <fullName evidence="2">Transposase (putative) YhgA-like domain-containing protein</fullName>
    </recommendedName>
</protein>